<name>A8ZS25_DESOH</name>
<dbReference type="RefSeq" id="WP_012173662.1">
    <property type="nucleotide sequence ID" value="NC_009943.1"/>
</dbReference>
<accession>A8ZS25</accession>
<gene>
    <name evidence="1" type="ordered locus">Dole_0233</name>
</gene>
<sequence>MIIGLDKFAAHFSGYRDRYLLIGGAAVWLILEEAGIEPRATRDLDIVLCLEALDPDFGAVFWDFIKAGGYKIQEKSTGKKNFYRFVKPSQPDYPVMLELFARRPDALTLHDDSHLTPIPTSEEASSLSAILLDDNYYDFLHRHKRAIGGISFVSEYGLIPLKARAWLDLTQRKAAGENIDSRDIKKHRNDVLRLYQILSPEIKIDAPEAMRRDLDTFLRQTQPALSQEILKSLGVRDVNVVDVIQTIRIVYGI</sequence>
<organism evidence="1 2">
    <name type="scientific">Desulfosudis oleivorans (strain DSM 6200 / JCM 39069 / Hxd3)</name>
    <name type="common">Desulfococcus oleovorans</name>
    <dbReference type="NCBI Taxonomy" id="96561"/>
    <lineage>
        <taxon>Bacteria</taxon>
        <taxon>Pseudomonadati</taxon>
        <taxon>Thermodesulfobacteriota</taxon>
        <taxon>Desulfobacteria</taxon>
        <taxon>Desulfobacterales</taxon>
        <taxon>Desulfosudaceae</taxon>
        <taxon>Desulfosudis</taxon>
    </lineage>
</organism>
<evidence type="ECO:0008006" key="3">
    <source>
        <dbReference type="Google" id="ProtNLM"/>
    </source>
</evidence>
<dbReference type="EMBL" id="CP000859">
    <property type="protein sequence ID" value="ABW66043.1"/>
    <property type="molecule type" value="Genomic_DNA"/>
</dbReference>
<reference evidence="1 2" key="1">
    <citation type="submission" date="2007-10" db="EMBL/GenBank/DDBJ databases">
        <title>Complete sequence of Desulfococcus oleovorans Hxd3.</title>
        <authorList>
            <consortium name="US DOE Joint Genome Institute"/>
            <person name="Copeland A."/>
            <person name="Lucas S."/>
            <person name="Lapidus A."/>
            <person name="Barry K."/>
            <person name="Glavina del Rio T."/>
            <person name="Dalin E."/>
            <person name="Tice H."/>
            <person name="Pitluck S."/>
            <person name="Kiss H."/>
            <person name="Brettin T."/>
            <person name="Bruce D."/>
            <person name="Detter J.C."/>
            <person name="Han C."/>
            <person name="Schmutz J."/>
            <person name="Larimer F."/>
            <person name="Land M."/>
            <person name="Hauser L."/>
            <person name="Kyrpides N."/>
            <person name="Kim E."/>
            <person name="Wawrik B."/>
            <person name="Richardson P."/>
        </authorList>
    </citation>
    <scope>NUCLEOTIDE SEQUENCE [LARGE SCALE GENOMIC DNA]</scope>
    <source>
        <strain evidence="2">DSM 6200 / JCM 39069 / Hxd3</strain>
    </source>
</reference>
<proteinExistence type="predicted"/>
<dbReference type="KEGG" id="dol:Dole_0233"/>
<keyword evidence="2" id="KW-1185">Reference proteome</keyword>
<dbReference type="eggNOG" id="ENOG502Z9IV">
    <property type="taxonomic scope" value="Bacteria"/>
</dbReference>
<dbReference type="AlphaFoldDB" id="A8ZS25"/>
<protein>
    <recommendedName>
        <fullName evidence="3">Nucleotidyl transferase AbiEii/AbiGii toxin family protein</fullName>
    </recommendedName>
</protein>
<dbReference type="HOGENOM" id="CLU_096751_0_0_7"/>
<evidence type="ECO:0000313" key="2">
    <source>
        <dbReference type="Proteomes" id="UP000008561"/>
    </source>
</evidence>
<evidence type="ECO:0000313" key="1">
    <source>
        <dbReference type="EMBL" id="ABW66043.1"/>
    </source>
</evidence>
<dbReference type="Proteomes" id="UP000008561">
    <property type="component" value="Chromosome"/>
</dbReference>